<dbReference type="AlphaFoldDB" id="A0A376B2L0"/>
<proteinExistence type="predicted"/>
<name>A0A376B2L0_9ASCO</name>
<accession>A0A376B2L0</accession>
<gene>
    <name evidence="1" type="ORF">SCODWIG_00600</name>
</gene>
<dbReference type="Proteomes" id="UP000262825">
    <property type="component" value="Unassembled WGS sequence"/>
</dbReference>
<keyword evidence="2" id="KW-1185">Reference proteome</keyword>
<protein>
    <submittedName>
        <fullName evidence="1">Uncharacterized protein</fullName>
    </submittedName>
</protein>
<dbReference type="VEuPathDB" id="FungiDB:SCODWIG_00600"/>
<reference evidence="2" key="1">
    <citation type="submission" date="2018-06" db="EMBL/GenBank/DDBJ databases">
        <authorList>
            <person name="Guldener U."/>
        </authorList>
    </citation>
    <scope>NUCLEOTIDE SEQUENCE [LARGE SCALE GENOMIC DNA]</scope>
    <source>
        <strain evidence="2">UTAD17</strain>
    </source>
</reference>
<sequence length="413" mass="48276">MNPNCNRVREFFIRPIKDSITPNAGNSINGKNKKTINELTKYSHIFDPQHKINDEVMAVKNQSTRHCCPNNFIKFRKTNSTKSKNNGTTDIKGILGSMQFFFYSSNYLYRKESIVYHCDFFRLLYIPDTHFLSLFKKSTPSFHVTQIGEVYYNGNLVGTQYAESPVIRNVTSVSPSLVNPSVVSKNTEQFEKDATLDKVKRGGKSNNIKHDVKINHKMLGNKELDLLVMKRGLNIPRNYLYLRKMVKRKIKNTFLKKWTELNGYKAIEEQEKFQTCIDRIKQIEILLKCNDNNKKKKSVNSTEEFLRRNVLETEKNDSLKVLKDNCKYIDNLGRTKRGVAKNGIYMFQILIFPDDRTIDEFKVHVNKSVQIVSEKDWYKQIDFWVNIVNNKVNINTLNGILKKEGLMYKVYEK</sequence>
<dbReference type="EMBL" id="UFAJ01000054">
    <property type="protein sequence ID" value="SSD58839.1"/>
    <property type="molecule type" value="Genomic_DNA"/>
</dbReference>
<evidence type="ECO:0000313" key="2">
    <source>
        <dbReference type="Proteomes" id="UP000262825"/>
    </source>
</evidence>
<organism evidence="1 2">
    <name type="scientific">Saccharomycodes ludwigii</name>
    <dbReference type="NCBI Taxonomy" id="36035"/>
    <lineage>
        <taxon>Eukaryota</taxon>
        <taxon>Fungi</taxon>
        <taxon>Dikarya</taxon>
        <taxon>Ascomycota</taxon>
        <taxon>Saccharomycotina</taxon>
        <taxon>Saccharomycetes</taxon>
        <taxon>Saccharomycodales</taxon>
        <taxon>Saccharomycodaceae</taxon>
        <taxon>Saccharomycodes</taxon>
    </lineage>
</organism>
<evidence type="ECO:0000313" key="1">
    <source>
        <dbReference type="EMBL" id="SSD58839.1"/>
    </source>
</evidence>